<dbReference type="PATRIC" id="fig|1408103.3.peg.2910"/>
<dbReference type="EMBL" id="LAYY01000013">
    <property type="protein sequence ID" value="KKK37632.1"/>
    <property type="molecule type" value="Genomic_DNA"/>
</dbReference>
<dbReference type="InterPro" id="IPR023351">
    <property type="entry name" value="YppE-like_sf"/>
</dbReference>
<gene>
    <name evidence="1" type="ORF">WQ57_12930</name>
</gene>
<reference evidence="1 2" key="1">
    <citation type="submission" date="2015-04" db="EMBL/GenBank/DDBJ databases">
        <title>Taxonomic description and genome sequence of Bacillus campisalis sp. nov., a novel member of the genus Bacillus isolated from solar saltern.</title>
        <authorList>
            <person name="Mathan Kumar R."/>
            <person name="Kaur G."/>
            <person name="Kumar A."/>
            <person name="Singh N.K."/>
            <person name="Kaur N."/>
            <person name="Kumar N."/>
            <person name="Mayilraj S."/>
        </authorList>
    </citation>
    <scope>NUCLEOTIDE SEQUENCE [LARGE SCALE GENOMIC DNA]</scope>
    <source>
        <strain evidence="1 2">SA2-6</strain>
    </source>
</reference>
<dbReference type="Proteomes" id="UP000034166">
    <property type="component" value="Unassembled WGS sequence"/>
</dbReference>
<evidence type="ECO:0008006" key="3">
    <source>
        <dbReference type="Google" id="ProtNLM"/>
    </source>
</evidence>
<sequence>MHGNHRLKELTELMLHYSGFIMNRFEQAKGTGEKGDFFEEVKPFADEVRVRAGEWKAETLVWLEQNPQRNLHPKQIDATADNIEMVSIQAFFPETSRKRFMGHIQSIDYVLQSLLDLIKK</sequence>
<accession>A0A0M2SXC5</accession>
<dbReference type="Gene3D" id="1.20.120.440">
    <property type="entry name" value="YppE-like"/>
    <property type="match status" value="1"/>
</dbReference>
<proteinExistence type="predicted"/>
<organism evidence="1 2">
    <name type="scientific">Mesobacillus campisalis</name>
    <dbReference type="NCBI Taxonomy" id="1408103"/>
    <lineage>
        <taxon>Bacteria</taxon>
        <taxon>Bacillati</taxon>
        <taxon>Bacillota</taxon>
        <taxon>Bacilli</taxon>
        <taxon>Bacillales</taxon>
        <taxon>Bacillaceae</taxon>
        <taxon>Mesobacillus</taxon>
    </lineage>
</organism>
<dbReference type="Pfam" id="PF08807">
    <property type="entry name" value="DUF1798"/>
    <property type="match status" value="1"/>
</dbReference>
<dbReference type="SUPFAM" id="SSF140415">
    <property type="entry name" value="YppE-like"/>
    <property type="match status" value="1"/>
</dbReference>
<protein>
    <recommendedName>
        <fullName evidence="3">DUF1798 family protein</fullName>
    </recommendedName>
</protein>
<name>A0A0M2SXC5_9BACI</name>
<evidence type="ECO:0000313" key="1">
    <source>
        <dbReference type="EMBL" id="KKK37632.1"/>
    </source>
</evidence>
<dbReference type="RefSeq" id="WP_046524192.1">
    <property type="nucleotide sequence ID" value="NZ_LAYY01000013.1"/>
</dbReference>
<dbReference type="OrthoDB" id="2361079at2"/>
<keyword evidence="2" id="KW-1185">Reference proteome</keyword>
<comment type="caution">
    <text evidence="1">The sequence shown here is derived from an EMBL/GenBank/DDBJ whole genome shotgun (WGS) entry which is preliminary data.</text>
</comment>
<dbReference type="InterPro" id="IPR014913">
    <property type="entry name" value="YppE-like"/>
</dbReference>
<dbReference type="AlphaFoldDB" id="A0A0M2SXC5"/>
<evidence type="ECO:0000313" key="2">
    <source>
        <dbReference type="Proteomes" id="UP000034166"/>
    </source>
</evidence>